<dbReference type="Gene3D" id="3.40.1180.10">
    <property type="entry name" value="Decaprenyl diphosphate synthase-like"/>
    <property type="match status" value="1"/>
</dbReference>
<evidence type="ECO:0000256" key="8">
    <source>
        <dbReference type="ARBA" id="ARBA00022824"/>
    </source>
</evidence>
<evidence type="ECO:0000256" key="3">
    <source>
        <dbReference type="ARBA" id="ARBA00004922"/>
    </source>
</evidence>
<name>A0AA38S6S5_9PEZI</name>
<dbReference type="GO" id="GO:0045547">
    <property type="term" value="F:ditrans,polycis-polyprenyl diphosphate synthase [(2E,6E)-farnesyl diphosphate specific] activity"/>
    <property type="evidence" value="ECO:0007669"/>
    <property type="project" value="UniProtKB-EC"/>
</dbReference>
<evidence type="ECO:0000256" key="6">
    <source>
        <dbReference type="ARBA" id="ARBA00022679"/>
    </source>
</evidence>
<feature type="transmembrane region" description="Helical" evidence="14">
    <location>
        <begin position="68"/>
        <end position="86"/>
    </location>
</feature>
<evidence type="ECO:0000256" key="5">
    <source>
        <dbReference type="ARBA" id="ARBA00012596"/>
    </source>
</evidence>
<comment type="pathway">
    <text evidence="3">Protein modification; protein glycosylation.</text>
</comment>
<evidence type="ECO:0000256" key="12">
    <source>
        <dbReference type="ARBA" id="ARBA00047353"/>
    </source>
</evidence>
<evidence type="ECO:0000256" key="2">
    <source>
        <dbReference type="ARBA" id="ARBA00004586"/>
    </source>
</evidence>
<dbReference type="GO" id="GO:1904423">
    <property type="term" value="C:dehydrodolichyl diphosphate synthase complex"/>
    <property type="evidence" value="ECO:0007669"/>
    <property type="project" value="InterPro"/>
</dbReference>
<comment type="catalytic activity">
    <reaction evidence="12">
        <text>n isopentenyl diphosphate + (2E,6E)-farnesyl diphosphate = a di-trans,poly-cis-polyprenyl diphosphate + n diphosphate</text>
        <dbReference type="Rhea" id="RHEA:53008"/>
        <dbReference type="Rhea" id="RHEA-COMP:19494"/>
        <dbReference type="ChEBI" id="CHEBI:33019"/>
        <dbReference type="ChEBI" id="CHEBI:128769"/>
        <dbReference type="ChEBI" id="CHEBI:136960"/>
        <dbReference type="ChEBI" id="CHEBI:175763"/>
        <dbReference type="EC" id="2.5.1.87"/>
    </reaction>
</comment>
<dbReference type="InterPro" id="IPR036424">
    <property type="entry name" value="UPP_synth-like_sf"/>
</dbReference>
<dbReference type="InterPro" id="IPR038887">
    <property type="entry name" value="Nus1/NgBR"/>
</dbReference>
<reference evidence="15" key="1">
    <citation type="submission" date="2022-07" db="EMBL/GenBank/DDBJ databases">
        <title>Fungi with potential for degradation of polypropylene.</title>
        <authorList>
            <person name="Gostincar C."/>
        </authorList>
    </citation>
    <scope>NUCLEOTIDE SEQUENCE</scope>
    <source>
        <strain evidence="15">EXF-13308</strain>
    </source>
</reference>
<keyword evidence="8" id="KW-0256">Endoplasmic reticulum</keyword>
<comment type="cofactor">
    <cofactor evidence="1">
        <name>Mg(2+)</name>
        <dbReference type="ChEBI" id="CHEBI:18420"/>
    </cofactor>
</comment>
<sequence length="333" mass="37807">MSFSKRDTLVYRQDEKYGHQLLTPQQRIELVKPYLPSPKSRSPNRPEAETSNGHASRFGLRRFFLTKLHLLLYILIHAIFSLYIRIRQGYHAVRDRIWSILYYHHRTPGLIQRDVKHLSRLPKHLSVILKLEESKGGAELERLVDEAADITAWCASAGIPELTIYEKTGVLKGYLPAVHRAISQNLAAYFGKQHPTLTLGAPHVRSIESSASPRAGRFAESSLGHISIRLISAEDGRDSVVDLTKTLTDMVQLSKISASDISIELLDAELTEGVMSEPDLLILFSPWVELSSYPPWQVRLTEIFHAQDNESVGYQVFYRGLCKYANAQMRFGR</sequence>
<protein>
    <recommendedName>
        <fullName evidence="5">ditrans,polycis-polyprenyl diphosphate synthase [(2E,6E)-farnesyldiphosphate specific]</fullName>
        <ecNumber evidence="5">2.5.1.87</ecNumber>
    </recommendedName>
</protein>
<comment type="similarity">
    <text evidence="4">Belongs to the UPP synthase family.</text>
</comment>
<evidence type="ECO:0000256" key="9">
    <source>
        <dbReference type="ARBA" id="ARBA00022842"/>
    </source>
</evidence>
<dbReference type="GO" id="GO:0005789">
    <property type="term" value="C:endoplasmic reticulum membrane"/>
    <property type="evidence" value="ECO:0007669"/>
    <property type="project" value="UniProtKB-SubCell"/>
</dbReference>
<keyword evidence="16" id="KW-1185">Reference proteome</keyword>
<organism evidence="15 16">
    <name type="scientific">Pleurostoma richardsiae</name>
    <dbReference type="NCBI Taxonomy" id="41990"/>
    <lineage>
        <taxon>Eukaryota</taxon>
        <taxon>Fungi</taxon>
        <taxon>Dikarya</taxon>
        <taxon>Ascomycota</taxon>
        <taxon>Pezizomycotina</taxon>
        <taxon>Sordariomycetes</taxon>
        <taxon>Sordariomycetidae</taxon>
        <taxon>Calosphaeriales</taxon>
        <taxon>Pleurostomataceae</taxon>
        <taxon>Pleurostoma</taxon>
    </lineage>
</organism>
<evidence type="ECO:0000256" key="7">
    <source>
        <dbReference type="ARBA" id="ARBA00022692"/>
    </source>
</evidence>
<keyword evidence="11 14" id="KW-0472">Membrane</keyword>
<feature type="region of interest" description="Disordered" evidence="13">
    <location>
        <begin position="34"/>
        <end position="53"/>
    </location>
</feature>
<evidence type="ECO:0000256" key="14">
    <source>
        <dbReference type="SAM" id="Phobius"/>
    </source>
</evidence>
<keyword evidence="10 14" id="KW-1133">Transmembrane helix</keyword>
<keyword evidence="7 14" id="KW-0812">Transmembrane</keyword>
<evidence type="ECO:0000256" key="4">
    <source>
        <dbReference type="ARBA" id="ARBA00005432"/>
    </source>
</evidence>
<feature type="compositionally biased region" description="Polar residues" evidence="13">
    <location>
        <begin position="39"/>
        <end position="53"/>
    </location>
</feature>
<dbReference type="PANTHER" id="PTHR21528">
    <property type="entry name" value="DEHYDRODOLICHYL DIPHOSPHATE SYNTHASE COMPLEX SUBUNIT NUS1"/>
    <property type="match status" value="1"/>
</dbReference>
<proteinExistence type="inferred from homology"/>
<evidence type="ECO:0000313" key="16">
    <source>
        <dbReference type="Proteomes" id="UP001174694"/>
    </source>
</evidence>
<dbReference type="Proteomes" id="UP001174694">
    <property type="component" value="Unassembled WGS sequence"/>
</dbReference>
<evidence type="ECO:0000313" key="15">
    <source>
        <dbReference type="EMBL" id="KAJ9157244.1"/>
    </source>
</evidence>
<evidence type="ECO:0000256" key="10">
    <source>
        <dbReference type="ARBA" id="ARBA00022989"/>
    </source>
</evidence>
<gene>
    <name evidence="15" type="ORF">NKR23_g500</name>
</gene>
<dbReference type="EC" id="2.5.1.87" evidence="5"/>
<dbReference type="SUPFAM" id="SSF64005">
    <property type="entry name" value="Undecaprenyl diphosphate synthase"/>
    <property type="match status" value="1"/>
</dbReference>
<dbReference type="PANTHER" id="PTHR21528:SF0">
    <property type="entry name" value="DEHYDRODOLICHYL DIPHOSPHATE SYNTHASE COMPLEX SUBUNIT NUS1"/>
    <property type="match status" value="1"/>
</dbReference>
<accession>A0AA38S6S5</accession>
<keyword evidence="6" id="KW-0808">Transferase</keyword>
<evidence type="ECO:0000256" key="13">
    <source>
        <dbReference type="SAM" id="MobiDB-lite"/>
    </source>
</evidence>
<comment type="subcellular location">
    <subcellularLocation>
        <location evidence="2">Endoplasmic reticulum membrane</location>
    </subcellularLocation>
</comment>
<comment type="caution">
    <text evidence="15">The sequence shown here is derived from an EMBL/GenBank/DDBJ whole genome shotgun (WGS) entry which is preliminary data.</text>
</comment>
<evidence type="ECO:0000256" key="1">
    <source>
        <dbReference type="ARBA" id="ARBA00001946"/>
    </source>
</evidence>
<keyword evidence="9" id="KW-0460">Magnesium</keyword>
<dbReference type="EMBL" id="JANBVO010000001">
    <property type="protein sequence ID" value="KAJ9157244.1"/>
    <property type="molecule type" value="Genomic_DNA"/>
</dbReference>
<evidence type="ECO:0000256" key="11">
    <source>
        <dbReference type="ARBA" id="ARBA00023136"/>
    </source>
</evidence>
<dbReference type="AlphaFoldDB" id="A0AA38S6S5"/>